<feature type="region of interest" description="Disordered" evidence="1">
    <location>
        <begin position="927"/>
        <end position="1249"/>
    </location>
</feature>
<feature type="compositionally biased region" description="Polar residues" evidence="1">
    <location>
        <begin position="1110"/>
        <end position="1126"/>
    </location>
</feature>
<feature type="region of interest" description="Disordered" evidence="1">
    <location>
        <begin position="459"/>
        <end position="491"/>
    </location>
</feature>
<feature type="compositionally biased region" description="Low complexity" evidence="1">
    <location>
        <begin position="476"/>
        <end position="485"/>
    </location>
</feature>
<organism evidence="2 3">
    <name type="scientific">Globisporangium ultimum (strain ATCC 200006 / CBS 805.95 / DAOM BR144)</name>
    <name type="common">Pythium ultimum</name>
    <dbReference type="NCBI Taxonomy" id="431595"/>
    <lineage>
        <taxon>Eukaryota</taxon>
        <taxon>Sar</taxon>
        <taxon>Stramenopiles</taxon>
        <taxon>Oomycota</taxon>
        <taxon>Peronosporomycetes</taxon>
        <taxon>Pythiales</taxon>
        <taxon>Pythiaceae</taxon>
        <taxon>Globisporangium</taxon>
    </lineage>
</organism>
<feature type="compositionally biased region" description="Basic and acidic residues" evidence="1">
    <location>
        <begin position="1217"/>
        <end position="1227"/>
    </location>
</feature>
<feature type="compositionally biased region" description="Polar residues" evidence="1">
    <location>
        <begin position="1230"/>
        <end position="1249"/>
    </location>
</feature>
<feature type="compositionally biased region" description="Basic residues" evidence="1">
    <location>
        <begin position="642"/>
        <end position="656"/>
    </location>
</feature>
<feature type="compositionally biased region" description="Acidic residues" evidence="1">
    <location>
        <begin position="592"/>
        <end position="607"/>
    </location>
</feature>
<dbReference type="EMBL" id="GL376617">
    <property type="status" value="NOT_ANNOTATED_CDS"/>
    <property type="molecule type" value="Genomic_DNA"/>
</dbReference>
<feature type="compositionally biased region" description="Low complexity" evidence="1">
    <location>
        <begin position="825"/>
        <end position="843"/>
    </location>
</feature>
<reference evidence="2" key="3">
    <citation type="submission" date="2015-02" db="UniProtKB">
        <authorList>
            <consortium name="EnsemblProtists"/>
        </authorList>
    </citation>
    <scope>IDENTIFICATION</scope>
    <source>
        <strain evidence="2">DAOM BR144</strain>
    </source>
</reference>
<dbReference type="GO" id="GO:0005829">
    <property type="term" value="C:cytosol"/>
    <property type="evidence" value="ECO:0007669"/>
    <property type="project" value="TreeGrafter"/>
</dbReference>
<evidence type="ECO:0008006" key="4">
    <source>
        <dbReference type="Google" id="ProtNLM"/>
    </source>
</evidence>
<dbReference type="EnsemblProtists" id="PYU1_T007780">
    <property type="protein sequence ID" value="PYU1_T007780"/>
    <property type="gene ID" value="PYU1_G007764"/>
</dbReference>
<feature type="compositionally biased region" description="Polar residues" evidence="1">
    <location>
        <begin position="47"/>
        <end position="61"/>
    </location>
</feature>
<dbReference type="PANTHER" id="PTHR14932">
    <property type="entry name" value="RAS GTPASE-RELATED"/>
    <property type="match status" value="1"/>
</dbReference>
<dbReference type="GO" id="GO:0005525">
    <property type="term" value="F:GTP binding"/>
    <property type="evidence" value="ECO:0007669"/>
    <property type="project" value="InterPro"/>
</dbReference>
<dbReference type="STRING" id="431595.K3WS36"/>
<feature type="compositionally biased region" description="Polar residues" evidence="1">
    <location>
        <begin position="69"/>
        <end position="82"/>
    </location>
</feature>
<dbReference type="OMA" id="MELLYFE"/>
<feature type="compositionally biased region" description="Basic and acidic residues" evidence="1">
    <location>
        <begin position="672"/>
        <end position="687"/>
    </location>
</feature>
<feature type="compositionally biased region" description="Basic and acidic residues" evidence="1">
    <location>
        <begin position="770"/>
        <end position="781"/>
    </location>
</feature>
<dbReference type="PANTHER" id="PTHR14932:SF1">
    <property type="entry name" value="RAB-LIKE PROTEIN 6"/>
    <property type="match status" value="1"/>
</dbReference>
<accession>K3WS36</accession>
<evidence type="ECO:0000313" key="2">
    <source>
        <dbReference type="EnsemblProtists" id="PYU1_T007780"/>
    </source>
</evidence>
<sequence length="1350" mass="146152">MGNEASRPVGDGLSPQGGILERVGSSPQMPPTPTFTPTAGAGRRSKSFTGFQSPSPSSATANVGGVAASPSSATSLQKQQSMPRVERTIQRMDKAIRRRVRGGITYNMKIIIRGEKGTGKTSLFQRLKGEPIPDEHMSTPQLQSATINWNFRTNSEENVKCEVWDVVDRGFNPLVEGSEAAANGPDSADHNGSPFELGALQANGGNFASVRASAAVAASIAGATGVNGAHTVATVDASTVDVYHETHGVVFLLDITKWHTLEYVKKELEKVPVHIPTLVLGNFRDCGNQRKIFKEDIQDLLYGSSDRSRQQQQGRRPHELLYFECSLLNCYGLKSLHQYFGVPFLQLKLATIRQQMRIVEGEFSHLKHDLTAKISEQRYSDYVEHIKATGSDIRTGRKVSGTAATGLVRMESTAIVVNGSEHNLRVENDDTQNAAAHAKLGRTQSNASTGSDIVVTEQSVASSNHVDAPNGTVSPSELSLSQSQQKDLEDLPERTNSLADQVTVPLKIAHAESAPVDPNPMEQEEEGPSVSKKTNKPVKSSSKNYMMSKETTAKDLNDFPVRTAQKVAVDEPMSLEDFQVPKLKKNDLDSFYSDEDSDVDGASDEDVIVPPAAGAMKKYTSHNHKQMFIDSDASDSDEEVKSRRKAKKSSPRKRKVVAQPVNEPSVTPTKSSSDKDAEAARDAKSVTDVEAEVVIPGKHTDDHPSIDESRPEHHQPQPPPSPSTTASSSIPVSPLQRTSRSPSPRQKLDSSRSNSPKLGHPPVLCTDDTAEARTRGERVEENNVVEDTSFIEGKAIVEKAVLVNNAPEGPSGSNSPRRHLPLKESSQSNSSRKNSFEAESVAEVSTEVAILTEMMSNGVLDEQTHEEAESTSEGVLSETIANEIKMSTDEAAVENEDKDKGLSSKISEELKYEEEAEHAVLSDGIEDFLSDKDGDKDDAVEVASSQVQSERPAACSIASMESEAKRPDLIVSDDEDDEPKLNGASAADEAGEDVHDLIVGSTMDSDKFFSDESDPEDEEKQGVEAQVSISIPSVTSVQSKTAQQNSRSSMLLSDEESEDDHAQIPTRNNPPAPVTAAPFNSQYGPDIAMNDESSDSDDERHVQKARATPVFSSQSNNKVKESSTPYVSAPAEAGFAPTTSTNELDSFFSESESESEDIRKAGNAQNLYPTPPSRAKPSNGPSRHSLVASDDDDDEDGSMIDRFASYNSKTVRKSKAERRQEREEIRRMTASLSSSTLIEDTTPAPTTLASIGNADVMAAIRQAQEEALRMMPVSDTASGGEEDKKRTLKSKSNSSSSSSHRRSSKTHGEHLAASSSSSSTTKKKKSSSKSSSRSKREAGSGNERRESRRR</sequence>
<feature type="region of interest" description="Disordered" evidence="1">
    <location>
        <begin position="856"/>
        <end position="876"/>
    </location>
</feature>
<dbReference type="InParanoid" id="K3WS36"/>
<dbReference type="InterPro" id="IPR040385">
    <property type="entry name" value="RABL6"/>
</dbReference>
<keyword evidence="3" id="KW-1185">Reference proteome</keyword>
<proteinExistence type="predicted"/>
<dbReference type="Proteomes" id="UP000019132">
    <property type="component" value="Unassembled WGS sequence"/>
</dbReference>
<name>K3WS36_GLOUD</name>
<dbReference type="eggNOG" id="KOG0084">
    <property type="taxonomic scope" value="Eukaryota"/>
</dbReference>
<dbReference type="VEuPathDB" id="FungiDB:PYU1_G007764"/>
<feature type="region of interest" description="Disordered" evidence="1">
    <location>
        <begin position="1267"/>
        <end position="1350"/>
    </location>
</feature>
<feature type="region of interest" description="Disordered" evidence="1">
    <location>
        <begin position="576"/>
        <end position="792"/>
    </location>
</feature>
<dbReference type="InterPro" id="IPR027417">
    <property type="entry name" value="P-loop_NTPase"/>
</dbReference>
<reference evidence="3" key="1">
    <citation type="journal article" date="2010" name="Genome Biol.">
        <title>Genome sequence of the necrotrophic plant pathogen Pythium ultimum reveals original pathogenicity mechanisms and effector repertoire.</title>
        <authorList>
            <person name="Levesque C.A."/>
            <person name="Brouwer H."/>
            <person name="Cano L."/>
            <person name="Hamilton J.P."/>
            <person name="Holt C."/>
            <person name="Huitema E."/>
            <person name="Raffaele S."/>
            <person name="Robideau G.P."/>
            <person name="Thines M."/>
            <person name="Win J."/>
            <person name="Zerillo M.M."/>
            <person name="Beakes G.W."/>
            <person name="Boore J.L."/>
            <person name="Busam D."/>
            <person name="Dumas B."/>
            <person name="Ferriera S."/>
            <person name="Fuerstenberg S.I."/>
            <person name="Gachon C.M."/>
            <person name="Gaulin E."/>
            <person name="Govers F."/>
            <person name="Grenville-Briggs L."/>
            <person name="Horner N."/>
            <person name="Hostetler J."/>
            <person name="Jiang R.H."/>
            <person name="Johnson J."/>
            <person name="Krajaejun T."/>
            <person name="Lin H."/>
            <person name="Meijer H.J."/>
            <person name="Moore B."/>
            <person name="Morris P."/>
            <person name="Phuntmart V."/>
            <person name="Puiu D."/>
            <person name="Shetty J."/>
            <person name="Stajich J.E."/>
            <person name="Tripathy S."/>
            <person name="Wawra S."/>
            <person name="van West P."/>
            <person name="Whitty B.R."/>
            <person name="Coutinho P.M."/>
            <person name="Henrissat B."/>
            <person name="Martin F."/>
            <person name="Thomas P.D."/>
            <person name="Tyler B.M."/>
            <person name="De Vries R.P."/>
            <person name="Kamoun S."/>
            <person name="Yandell M."/>
            <person name="Tisserat N."/>
            <person name="Buell C.R."/>
        </authorList>
    </citation>
    <scope>NUCLEOTIDE SEQUENCE</scope>
    <source>
        <strain evidence="3">DAOM:BR144</strain>
    </source>
</reference>
<feature type="compositionally biased region" description="Polar residues" evidence="1">
    <location>
        <begin position="662"/>
        <end position="671"/>
    </location>
</feature>
<dbReference type="GO" id="GO:0005634">
    <property type="term" value="C:nucleus"/>
    <property type="evidence" value="ECO:0007669"/>
    <property type="project" value="TreeGrafter"/>
</dbReference>
<reference evidence="3" key="2">
    <citation type="submission" date="2010-04" db="EMBL/GenBank/DDBJ databases">
        <authorList>
            <person name="Buell R."/>
            <person name="Hamilton J."/>
            <person name="Hostetler J."/>
        </authorList>
    </citation>
    <scope>NUCLEOTIDE SEQUENCE [LARGE SCALE GENOMIC DNA]</scope>
    <source>
        <strain evidence="3">DAOM:BR144</strain>
    </source>
</reference>
<dbReference type="SUPFAM" id="SSF52540">
    <property type="entry name" value="P-loop containing nucleoside triphosphate hydrolases"/>
    <property type="match status" value="1"/>
</dbReference>
<dbReference type="HOGENOM" id="CLU_007193_0_0_1"/>
<feature type="compositionally biased region" description="Polar residues" evidence="1">
    <location>
        <begin position="459"/>
        <end position="475"/>
    </location>
</feature>
<feature type="compositionally biased region" description="Polar residues" evidence="1">
    <location>
        <begin position="1027"/>
        <end position="1045"/>
    </location>
</feature>
<evidence type="ECO:0000313" key="3">
    <source>
        <dbReference type="Proteomes" id="UP000019132"/>
    </source>
</evidence>
<feature type="region of interest" description="Disordered" evidence="1">
    <location>
        <begin position="1"/>
        <end position="86"/>
    </location>
</feature>
<feature type="compositionally biased region" description="Acidic residues" evidence="1">
    <location>
        <begin position="1189"/>
        <end position="1198"/>
    </location>
</feature>
<feature type="compositionally biased region" description="Basic and acidic residues" evidence="1">
    <location>
        <begin position="1334"/>
        <end position="1350"/>
    </location>
</feature>
<protein>
    <recommendedName>
        <fullName evidence="4">GTP-binding protein Parf</fullName>
    </recommendedName>
</protein>
<feature type="compositionally biased region" description="Basic and acidic residues" evidence="1">
    <location>
        <begin position="929"/>
        <end position="939"/>
    </location>
</feature>
<dbReference type="Gene3D" id="3.40.50.300">
    <property type="entry name" value="P-loop containing nucleotide triphosphate hydrolases"/>
    <property type="match status" value="1"/>
</dbReference>
<feature type="compositionally biased region" description="Low complexity" evidence="1">
    <location>
        <begin position="723"/>
        <end position="734"/>
    </location>
</feature>
<feature type="compositionally biased region" description="Basic and acidic residues" evidence="1">
    <location>
        <begin position="698"/>
        <end position="715"/>
    </location>
</feature>
<feature type="compositionally biased region" description="Polar residues" evidence="1">
    <location>
        <begin position="735"/>
        <end position="744"/>
    </location>
</feature>
<feature type="region of interest" description="Disordered" evidence="1">
    <location>
        <begin position="805"/>
        <end position="843"/>
    </location>
</feature>
<feature type="region of interest" description="Disordered" evidence="1">
    <location>
        <begin position="512"/>
        <end position="551"/>
    </location>
</feature>
<evidence type="ECO:0000256" key="1">
    <source>
        <dbReference type="SAM" id="MobiDB-lite"/>
    </source>
</evidence>